<keyword evidence="4" id="KW-0539">Nucleus</keyword>
<evidence type="ECO:0000313" key="9">
    <source>
        <dbReference type="Proteomes" id="UP000223968"/>
    </source>
</evidence>
<gene>
    <name evidence="8" type="ORF">AJ79_08698</name>
</gene>
<feature type="compositionally biased region" description="Basic and acidic residues" evidence="6">
    <location>
        <begin position="626"/>
        <end position="637"/>
    </location>
</feature>
<dbReference type="GO" id="GO:0051598">
    <property type="term" value="P:meiotic recombination checkpoint signaling"/>
    <property type="evidence" value="ECO:0007669"/>
    <property type="project" value="TreeGrafter"/>
</dbReference>
<dbReference type="InterPro" id="IPR011011">
    <property type="entry name" value="Znf_FYVE_PHD"/>
</dbReference>
<dbReference type="SUPFAM" id="SSF56019">
    <property type="entry name" value="The spindle assembly checkpoint protein mad2"/>
    <property type="match status" value="1"/>
</dbReference>
<protein>
    <recommendedName>
        <fullName evidence="7">HORMA domain-containing protein</fullName>
    </recommendedName>
</protein>
<evidence type="ECO:0000259" key="7">
    <source>
        <dbReference type="PROSITE" id="PS50815"/>
    </source>
</evidence>
<evidence type="ECO:0000256" key="2">
    <source>
        <dbReference type="ARBA" id="ARBA00004286"/>
    </source>
</evidence>
<comment type="subcellular location">
    <subcellularLocation>
        <location evidence="2">Chromosome</location>
    </subcellularLocation>
    <subcellularLocation>
        <location evidence="1">Nucleus</location>
    </subcellularLocation>
</comment>
<organism evidence="8 9">
    <name type="scientific">Helicocarpus griseus UAMH5409</name>
    <dbReference type="NCBI Taxonomy" id="1447875"/>
    <lineage>
        <taxon>Eukaryota</taxon>
        <taxon>Fungi</taxon>
        <taxon>Dikarya</taxon>
        <taxon>Ascomycota</taxon>
        <taxon>Pezizomycotina</taxon>
        <taxon>Eurotiomycetes</taxon>
        <taxon>Eurotiomycetidae</taxon>
        <taxon>Onygenales</taxon>
        <taxon>Ajellomycetaceae</taxon>
        <taxon>Helicocarpus</taxon>
    </lineage>
</organism>
<dbReference type="PROSITE" id="PS50815">
    <property type="entry name" value="HORMA"/>
    <property type="match status" value="1"/>
</dbReference>
<dbReference type="InterPro" id="IPR013083">
    <property type="entry name" value="Znf_RING/FYVE/PHD"/>
</dbReference>
<dbReference type="OrthoDB" id="1928087at2759"/>
<evidence type="ECO:0000256" key="5">
    <source>
        <dbReference type="ARBA" id="ARBA00023254"/>
    </source>
</evidence>
<keyword evidence="9" id="KW-1185">Reference proteome</keyword>
<dbReference type="Gene3D" id="3.30.900.10">
    <property type="entry name" value="HORMA domain"/>
    <property type="match status" value="1"/>
</dbReference>
<dbReference type="PANTHER" id="PTHR48225:SF7">
    <property type="entry name" value="MEIOSIS-SPECIFIC PROTEIN HOP1"/>
    <property type="match status" value="1"/>
</dbReference>
<keyword evidence="3" id="KW-0158">Chromosome</keyword>
<evidence type="ECO:0000256" key="6">
    <source>
        <dbReference type="SAM" id="MobiDB-lite"/>
    </source>
</evidence>
<dbReference type="InterPro" id="IPR003511">
    <property type="entry name" value="HORMA_dom"/>
</dbReference>
<feature type="compositionally biased region" description="Low complexity" evidence="6">
    <location>
        <begin position="337"/>
        <end position="352"/>
    </location>
</feature>
<dbReference type="EMBL" id="PDNB01000214">
    <property type="protein sequence ID" value="PGG99064.1"/>
    <property type="molecule type" value="Genomic_DNA"/>
</dbReference>
<dbReference type="InterPro" id="IPR051294">
    <property type="entry name" value="HORMA_MeioticProgression"/>
</dbReference>
<feature type="compositionally biased region" description="Low complexity" evidence="6">
    <location>
        <begin position="608"/>
        <end position="619"/>
    </location>
</feature>
<name>A0A2B7WQZ2_9EURO</name>
<feature type="region of interest" description="Disordered" evidence="6">
    <location>
        <begin position="337"/>
        <end position="357"/>
    </location>
</feature>
<dbReference type="GO" id="GO:0007130">
    <property type="term" value="P:synaptonemal complex assembly"/>
    <property type="evidence" value="ECO:0007669"/>
    <property type="project" value="TreeGrafter"/>
</dbReference>
<evidence type="ECO:0000313" key="8">
    <source>
        <dbReference type="EMBL" id="PGG99064.1"/>
    </source>
</evidence>
<evidence type="ECO:0000256" key="1">
    <source>
        <dbReference type="ARBA" id="ARBA00004123"/>
    </source>
</evidence>
<accession>A0A2B7WQZ2</accession>
<feature type="region of interest" description="Disordered" evidence="6">
    <location>
        <begin position="684"/>
        <end position="760"/>
    </location>
</feature>
<dbReference type="Pfam" id="PF20826">
    <property type="entry name" value="PHD_5"/>
    <property type="match status" value="1"/>
</dbReference>
<feature type="domain" description="HORMA" evidence="7">
    <location>
        <begin position="47"/>
        <end position="292"/>
    </location>
</feature>
<dbReference type="GO" id="GO:0005694">
    <property type="term" value="C:chromosome"/>
    <property type="evidence" value="ECO:0007669"/>
    <property type="project" value="UniProtKB-SubCell"/>
</dbReference>
<reference evidence="8 9" key="1">
    <citation type="submission" date="2017-10" db="EMBL/GenBank/DDBJ databases">
        <title>Comparative genomics in systemic dimorphic fungi from Ajellomycetaceae.</title>
        <authorList>
            <person name="Munoz J.F."/>
            <person name="Mcewen J.G."/>
            <person name="Clay O.K."/>
            <person name="Cuomo C.A."/>
        </authorList>
    </citation>
    <scope>NUCLEOTIDE SEQUENCE [LARGE SCALE GENOMIC DNA]</scope>
    <source>
        <strain evidence="8 9">UAMH5409</strain>
    </source>
</reference>
<dbReference type="InterPro" id="IPR036570">
    <property type="entry name" value="HORMA_dom_sf"/>
</dbReference>
<feature type="compositionally biased region" description="Acidic residues" evidence="6">
    <location>
        <begin position="716"/>
        <end position="730"/>
    </location>
</feature>
<dbReference type="STRING" id="1447875.A0A2B7WQZ2"/>
<feature type="region of interest" description="Disordered" evidence="6">
    <location>
        <begin position="598"/>
        <end position="648"/>
    </location>
</feature>
<comment type="caution">
    <text evidence="8">The sequence shown here is derived from an EMBL/GenBank/DDBJ whole genome shotgun (WGS) entry which is preliminary data.</text>
</comment>
<evidence type="ECO:0000256" key="4">
    <source>
        <dbReference type="ARBA" id="ARBA00023242"/>
    </source>
</evidence>
<dbReference type="Pfam" id="PF02301">
    <property type="entry name" value="HORMA"/>
    <property type="match status" value="1"/>
</dbReference>
<dbReference type="Gene3D" id="3.30.40.10">
    <property type="entry name" value="Zinc/RING finger domain, C3HC4 (zinc finger)"/>
    <property type="match status" value="1"/>
</dbReference>
<proteinExistence type="predicted"/>
<dbReference type="PANTHER" id="PTHR48225">
    <property type="entry name" value="HORMA DOMAIN-CONTAINING PROTEIN 1"/>
    <property type="match status" value="1"/>
</dbReference>
<dbReference type="GO" id="GO:0005634">
    <property type="term" value="C:nucleus"/>
    <property type="evidence" value="ECO:0007669"/>
    <property type="project" value="UniProtKB-SubCell"/>
</dbReference>
<sequence>MARVIFTGVAQKTSGTRTMSKTTPRTTAVQASAQKEKQKQSLGIRQDQSLALVQIMLHASFGTLFYLREFLPLNCFDERDLAKISKPDSLISYTNFVEGKTGSNNATSDTNLQDRRAQPLKIILRGKNPKADKLLDLLEHGIFDALEKNYLEAVQMTVFVDKSKSSQVLESYTFTFKYTGGPKDVGNRLASISLESTGCKAEMKTLKSARRGLEMIVRRLITLSAFLPVLPSERYMEIHLFYTKNSPPGYEPPGFKAAEHNDLFFAQNEMWSRETQSCGAMETGIHSVGLKITSLKCSGEEYPSSEYAPEIPAYIEYGDRVRRAEEIGISQADTIQELGQSSQESSQLSTQTRQDEALKKGLQKMLPLATSTPDSDLIPTQCNADFNAGPKTQLSQLKISELASRKRLFSSPSPGRYTQEREVPHYNKAGAIRCECGTNTESGDMIKCAFCNTRQHAVCYGFVHGQDPAIPDTHACYKCLLEPQEKHLLEDMRTLVLLRRALRVIIEEGYPNRVRDFAQKLNCNGQTIVQITDLLRKQGLLDATPGSKSKGFLEKGLPKFTLSKAPSIREKLRNEIFNPLAKIAHHYIMPNKSQQVGLSHEVVHHSSDISSDSLSIEEIPPQSPGYERRHQARKDNAKTATPTPEVNEIRDAWKALGSTLAKVAEPEAGYSQEKIQTQNCRLTNTGVHDTGKSASGNQAQTAGSSKRTRPAKWTQDDDDYEDDGDVTESDGENRRKKTRLSKIWSPLSIFGPDSDESESS</sequence>
<evidence type="ECO:0000256" key="3">
    <source>
        <dbReference type="ARBA" id="ARBA00022454"/>
    </source>
</evidence>
<feature type="compositionally biased region" description="Polar residues" evidence="6">
    <location>
        <begin position="684"/>
        <end position="705"/>
    </location>
</feature>
<dbReference type="AlphaFoldDB" id="A0A2B7WQZ2"/>
<keyword evidence="5" id="KW-0469">Meiosis</keyword>
<dbReference type="SUPFAM" id="SSF57903">
    <property type="entry name" value="FYVE/PHD zinc finger"/>
    <property type="match status" value="1"/>
</dbReference>
<dbReference type="Proteomes" id="UP000223968">
    <property type="component" value="Unassembled WGS sequence"/>
</dbReference>